<gene>
    <name evidence="3" type="ORF">LSP00402_LOCUS22571</name>
</gene>
<dbReference type="Pfam" id="PF00704">
    <property type="entry name" value="Glyco_hydro_18"/>
    <property type="match status" value="1"/>
</dbReference>
<feature type="domain" description="GH18" evidence="2">
    <location>
        <begin position="1"/>
        <end position="150"/>
    </location>
</feature>
<organism evidence="3">
    <name type="scientific">Lotharella oceanica</name>
    <dbReference type="NCBI Taxonomy" id="641309"/>
    <lineage>
        <taxon>Eukaryota</taxon>
        <taxon>Sar</taxon>
        <taxon>Rhizaria</taxon>
        <taxon>Cercozoa</taxon>
        <taxon>Chlorarachniophyceae</taxon>
        <taxon>Lotharella</taxon>
    </lineage>
</organism>
<feature type="region of interest" description="Disordered" evidence="1">
    <location>
        <begin position="152"/>
        <end position="173"/>
    </location>
</feature>
<dbReference type="Gene3D" id="3.20.20.80">
    <property type="entry name" value="Glycosidases"/>
    <property type="match status" value="1"/>
</dbReference>
<name>A0A7S2U5I3_9EUKA</name>
<sequence length="173" mass="19457">MAYYPDGQQEQIIQHLGLFRSMDLIHSMSYDQRGEHSTFALAERTVHNWRAAGLPLSQLCLGVPFYSRHVQTGDWKTYEELVRNNPNLDPGVDRVAGHYFNGVAMIKKKTKHAKEVWGLGGVMIWELGQDVKPSSPQSLLKAIADVVREGADTDTADALGEPKDVQRPERDEL</sequence>
<evidence type="ECO:0000256" key="1">
    <source>
        <dbReference type="SAM" id="MobiDB-lite"/>
    </source>
</evidence>
<reference evidence="3" key="1">
    <citation type="submission" date="2021-01" db="EMBL/GenBank/DDBJ databases">
        <authorList>
            <person name="Corre E."/>
            <person name="Pelletier E."/>
            <person name="Niang G."/>
            <person name="Scheremetjew M."/>
            <person name="Finn R."/>
            <person name="Kale V."/>
            <person name="Holt S."/>
            <person name="Cochrane G."/>
            <person name="Meng A."/>
            <person name="Brown T."/>
            <person name="Cohen L."/>
        </authorList>
    </citation>
    <scope>NUCLEOTIDE SEQUENCE</scope>
    <source>
        <strain evidence="3">CCMP622</strain>
    </source>
</reference>
<evidence type="ECO:0000259" key="2">
    <source>
        <dbReference type="PROSITE" id="PS51910"/>
    </source>
</evidence>
<dbReference type="InterPro" id="IPR001223">
    <property type="entry name" value="Glyco_hydro18_cat"/>
</dbReference>
<proteinExistence type="predicted"/>
<dbReference type="GO" id="GO:0005975">
    <property type="term" value="P:carbohydrate metabolic process"/>
    <property type="evidence" value="ECO:0007669"/>
    <property type="project" value="InterPro"/>
</dbReference>
<dbReference type="SUPFAM" id="SSF51445">
    <property type="entry name" value="(Trans)glycosidases"/>
    <property type="match status" value="1"/>
</dbReference>
<protein>
    <recommendedName>
        <fullName evidence="2">GH18 domain-containing protein</fullName>
    </recommendedName>
</protein>
<evidence type="ECO:0000313" key="3">
    <source>
        <dbReference type="EMBL" id="CAD9778555.1"/>
    </source>
</evidence>
<dbReference type="PROSITE" id="PS51910">
    <property type="entry name" value="GH18_2"/>
    <property type="match status" value="1"/>
</dbReference>
<dbReference type="AlphaFoldDB" id="A0A7S2U5I3"/>
<dbReference type="InterPro" id="IPR017853">
    <property type="entry name" value="GH"/>
</dbReference>
<feature type="compositionally biased region" description="Basic and acidic residues" evidence="1">
    <location>
        <begin position="160"/>
        <end position="173"/>
    </location>
</feature>
<dbReference type="EMBL" id="HBHP01036693">
    <property type="protein sequence ID" value="CAD9778555.1"/>
    <property type="molecule type" value="Transcribed_RNA"/>
</dbReference>
<accession>A0A7S2U5I3</accession>